<comment type="caution">
    <text evidence="4">The sequence shown here is derived from an EMBL/GenBank/DDBJ whole genome shotgun (WGS) entry which is preliminary data.</text>
</comment>
<dbReference type="OrthoDB" id="2428527at2759"/>
<dbReference type="InterPro" id="IPR036864">
    <property type="entry name" value="Zn2-C6_fun-type_DNA-bd_sf"/>
</dbReference>
<dbReference type="SUPFAM" id="SSF57701">
    <property type="entry name" value="Zn2/Cys6 DNA-binding domain"/>
    <property type="match status" value="1"/>
</dbReference>
<feature type="domain" description="BTB" evidence="3">
    <location>
        <begin position="721"/>
        <end position="782"/>
    </location>
</feature>
<dbReference type="Gene3D" id="3.30.710.10">
    <property type="entry name" value="Potassium Channel Kv1.1, Chain A"/>
    <property type="match status" value="1"/>
</dbReference>
<dbReference type="PANTHER" id="PTHR47783">
    <property type="entry name" value="ZN(II)2CYS6 TRANSCRIPTION FACTOR (EUROFUNG)-RELATED"/>
    <property type="match status" value="1"/>
</dbReference>
<dbReference type="Pfam" id="PF00172">
    <property type="entry name" value="Zn_clus"/>
    <property type="match status" value="1"/>
</dbReference>
<dbReference type="PROSITE" id="PS50048">
    <property type="entry name" value="ZN2_CY6_FUNGAL_2"/>
    <property type="match status" value="1"/>
</dbReference>
<feature type="compositionally biased region" description="Polar residues" evidence="1">
    <location>
        <begin position="10"/>
        <end position="25"/>
    </location>
</feature>
<evidence type="ECO:0000259" key="2">
    <source>
        <dbReference type="PROSITE" id="PS50048"/>
    </source>
</evidence>
<proteinExistence type="predicted"/>
<dbReference type="SMART" id="SM00066">
    <property type="entry name" value="GAL4"/>
    <property type="match status" value="1"/>
</dbReference>
<keyword evidence="5" id="KW-1185">Reference proteome</keyword>
<dbReference type="InterPro" id="IPR000210">
    <property type="entry name" value="BTB/POZ_dom"/>
</dbReference>
<dbReference type="PROSITE" id="PS50097">
    <property type="entry name" value="BTB"/>
    <property type="match status" value="1"/>
</dbReference>
<dbReference type="Proteomes" id="UP000757232">
    <property type="component" value="Unassembled WGS sequence"/>
</dbReference>
<feature type="region of interest" description="Disordered" evidence="1">
    <location>
        <begin position="595"/>
        <end position="614"/>
    </location>
</feature>
<sequence>MCRSIGEPSPASSTSNEHASDQRSPSAGAGATTDAKGKERRVPLACLRCRAKRVRCSGIRPRCKACEAADVDCQWPEGRRRKRTRKEMEEAERQQRETAAVAVASKGQPILASASQEIPPMLHRQQHDVHFSLPWNYNGRMEQGPAISPTQQASSAEQWYTATPANPSYIWPPQDPSSSTIPGAQSQNSPAVEAASEILADSGVSPASNEQLMRALESQTAFVERDPDSKEDLELYYYRLAGSTAIHPGINRISLKLQARPPLASSAPVPSNQKELPAPPWPDDLFDENSMPLPSVHLPLIDTFFCTMSQHFPSLSRRRLKERLETGTMSAFYLNLLRAIYYEGPGANCSFIASTNTRQRHRTSLVSVGLLWSSEKYDTSDRIISFSTGRPASIPEDVIEIPLPSDDDFFPDPARNTDLSLHEPVEPIPFVYLVRAMVLVGRISAALNGQRGRSRTLVGVSEVGPEVLSGLQSQLVQFYASLPDPMKWSVDNFKHQESRGHGGSFLTLHLWTNAVMALVYHPELTTNPSGVQAPLVRSLHCSMKLSLSSSRNISECLVFADLFSSKAYLGNPFSVQPIFVACLAFLHEIKRNTFTQGPRHSNTSPTETNEPPSAEQFMSSMARQNLTILTKALQRMEQYWAGIAYVLSILLQRVAGKDLPHNTAPATDTSLSKSIEEDEKQQAVANSSFSVQDLLSAYNIEDLFVTFTMLDFHPRYNHSDGDIILSSSDGVLFCVHSIILKLVSGVFKQMLEIPRVASENSDEPIPLSEDGKTIALLLDAVYPHYDGAESVRTFEEAWAVTRATEKYDMPSALESLRTRISRNPHLRQHAVQLYALACHCNWEDIIKTSAENAANSDIVDVAHRNRLGLKDLTIKDLLNLLHFRRRRIDALIHILEGRTRKQISFSIDNFPDAPWICPCNTTVIDSHKVENALSTLFLAFRGVLETRNIHVALSTNLNIHHAAGFDLWNIRCEECHCALIKMDNVINAMEGITEPVVARVSWERAYAHR</sequence>
<dbReference type="CDD" id="cd00067">
    <property type="entry name" value="GAL4"/>
    <property type="match status" value="1"/>
</dbReference>
<name>A0A9Q5HX87_SANBA</name>
<accession>A0A9Q5HX87</accession>
<feature type="compositionally biased region" description="Polar residues" evidence="1">
    <location>
        <begin position="176"/>
        <end position="190"/>
    </location>
</feature>
<feature type="region of interest" description="Disordered" evidence="1">
    <location>
        <begin position="172"/>
        <end position="194"/>
    </location>
</feature>
<protein>
    <recommendedName>
        <fullName evidence="6">Zn(2)-C6 fungal-type domain-containing protein</fullName>
    </recommendedName>
</protein>
<evidence type="ECO:0008006" key="6">
    <source>
        <dbReference type="Google" id="ProtNLM"/>
    </source>
</evidence>
<evidence type="ECO:0000313" key="4">
    <source>
        <dbReference type="EMBL" id="OCB87698.1"/>
    </source>
</evidence>
<dbReference type="CDD" id="cd12148">
    <property type="entry name" value="fungal_TF_MHR"/>
    <property type="match status" value="1"/>
</dbReference>
<feature type="domain" description="Zn(2)-C6 fungal-type" evidence="2">
    <location>
        <begin position="45"/>
        <end position="75"/>
    </location>
</feature>
<dbReference type="EMBL" id="LNZH02000189">
    <property type="protein sequence ID" value="OCB87698.1"/>
    <property type="molecule type" value="Genomic_DNA"/>
</dbReference>
<dbReference type="GO" id="GO:0000981">
    <property type="term" value="F:DNA-binding transcription factor activity, RNA polymerase II-specific"/>
    <property type="evidence" value="ECO:0007669"/>
    <property type="project" value="InterPro"/>
</dbReference>
<gene>
    <name evidence="4" type="ORF">A7U60_g5224</name>
</gene>
<dbReference type="InterPro" id="IPR011333">
    <property type="entry name" value="SKP1/BTB/POZ_sf"/>
</dbReference>
<evidence type="ECO:0000256" key="1">
    <source>
        <dbReference type="SAM" id="MobiDB-lite"/>
    </source>
</evidence>
<organism evidence="4 5">
    <name type="scientific">Sanghuangporus baumii</name>
    <name type="common">Phellinus baumii</name>
    <dbReference type="NCBI Taxonomy" id="108892"/>
    <lineage>
        <taxon>Eukaryota</taxon>
        <taxon>Fungi</taxon>
        <taxon>Dikarya</taxon>
        <taxon>Basidiomycota</taxon>
        <taxon>Agaricomycotina</taxon>
        <taxon>Agaricomycetes</taxon>
        <taxon>Hymenochaetales</taxon>
        <taxon>Hymenochaetaceae</taxon>
        <taxon>Sanghuangporus</taxon>
    </lineage>
</organism>
<dbReference type="Gene3D" id="4.10.240.10">
    <property type="entry name" value="Zn(2)-C6 fungal-type DNA-binding domain"/>
    <property type="match status" value="1"/>
</dbReference>
<dbReference type="PROSITE" id="PS00463">
    <property type="entry name" value="ZN2_CY6_FUNGAL_1"/>
    <property type="match status" value="1"/>
</dbReference>
<feature type="region of interest" description="Disordered" evidence="1">
    <location>
        <begin position="1"/>
        <end position="40"/>
    </location>
</feature>
<dbReference type="PANTHER" id="PTHR47783:SF1">
    <property type="entry name" value="ZN(II)2CYS6 TRANSCRIPTION FACTOR (EUROFUNG)"/>
    <property type="match status" value="1"/>
</dbReference>
<evidence type="ECO:0000259" key="3">
    <source>
        <dbReference type="PROSITE" id="PS50097"/>
    </source>
</evidence>
<reference evidence="4" key="1">
    <citation type="submission" date="2016-06" db="EMBL/GenBank/DDBJ databases">
        <title>Draft Genome sequence of the fungus Inonotus baumii.</title>
        <authorList>
            <person name="Zhu H."/>
            <person name="Lin W."/>
        </authorList>
    </citation>
    <scope>NUCLEOTIDE SEQUENCE</scope>
    <source>
        <strain evidence="4">821</strain>
    </source>
</reference>
<evidence type="ECO:0000313" key="5">
    <source>
        <dbReference type="Proteomes" id="UP000757232"/>
    </source>
</evidence>
<dbReference type="InterPro" id="IPR001138">
    <property type="entry name" value="Zn2Cys6_DnaBD"/>
</dbReference>
<dbReference type="GO" id="GO:0008270">
    <property type="term" value="F:zinc ion binding"/>
    <property type="evidence" value="ECO:0007669"/>
    <property type="project" value="InterPro"/>
</dbReference>
<dbReference type="AlphaFoldDB" id="A0A9Q5HX87"/>